<evidence type="ECO:0000256" key="3">
    <source>
        <dbReference type="ARBA" id="ARBA00023136"/>
    </source>
</evidence>
<protein>
    <submittedName>
        <fullName evidence="8">Lipoprotein LipO</fullName>
    </submittedName>
</protein>
<keyword evidence="4" id="KW-0564">Palmitate</keyword>
<evidence type="ECO:0000256" key="2">
    <source>
        <dbReference type="ARBA" id="ARBA00022729"/>
    </source>
</evidence>
<feature type="compositionally biased region" description="Low complexity" evidence="6">
    <location>
        <begin position="37"/>
        <end position="55"/>
    </location>
</feature>
<evidence type="ECO:0000256" key="6">
    <source>
        <dbReference type="SAM" id="MobiDB-lite"/>
    </source>
</evidence>
<feature type="region of interest" description="Disordered" evidence="6">
    <location>
        <begin position="29"/>
        <end position="69"/>
    </location>
</feature>
<evidence type="ECO:0000256" key="5">
    <source>
        <dbReference type="ARBA" id="ARBA00023288"/>
    </source>
</evidence>
<dbReference type="PANTHER" id="PTHR43649:SF33">
    <property type="entry name" value="POLYGALACTURONAN_RHAMNOGALACTURONAN-BINDING PROTEIN YTCQ"/>
    <property type="match status" value="1"/>
</dbReference>
<evidence type="ECO:0000313" key="9">
    <source>
        <dbReference type="Proteomes" id="UP000275368"/>
    </source>
</evidence>
<feature type="chain" id="PRO_5043590584" evidence="7">
    <location>
        <begin position="25"/>
        <end position="572"/>
    </location>
</feature>
<proteinExistence type="predicted"/>
<keyword evidence="5 8" id="KW-0449">Lipoprotein</keyword>
<dbReference type="EMBL" id="AP019308">
    <property type="protein sequence ID" value="BBH23537.1"/>
    <property type="molecule type" value="Genomic_DNA"/>
</dbReference>
<organism evidence="8 9">
    <name type="scientific">Paenibacillus baekrokdamisoli</name>
    <dbReference type="NCBI Taxonomy" id="1712516"/>
    <lineage>
        <taxon>Bacteria</taxon>
        <taxon>Bacillati</taxon>
        <taxon>Bacillota</taxon>
        <taxon>Bacilli</taxon>
        <taxon>Bacillales</taxon>
        <taxon>Paenibacillaceae</taxon>
        <taxon>Paenibacillus</taxon>
    </lineage>
</organism>
<dbReference type="CDD" id="cd13580">
    <property type="entry name" value="PBP2_AlgQ_like_1"/>
    <property type="match status" value="1"/>
</dbReference>
<evidence type="ECO:0000256" key="4">
    <source>
        <dbReference type="ARBA" id="ARBA00023139"/>
    </source>
</evidence>
<gene>
    <name evidence="8" type="primary">lipO_7</name>
    <name evidence="8" type="ORF">Back11_48820</name>
</gene>
<dbReference type="RefSeq" id="WP_125663137.1">
    <property type="nucleotide sequence ID" value="NZ_AP019308.1"/>
</dbReference>
<dbReference type="Proteomes" id="UP000275368">
    <property type="component" value="Chromosome"/>
</dbReference>
<dbReference type="Pfam" id="PF13416">
    <property type="entry name" value="SBP_bac_8"/>
    <property type="match status" value="1"/>
</dbReference>
<keyword evidence="1" id="KW-1003">Cell membrane</keyword>
<dbReference type="InterPro" id="IPR050490">
    <property type="entry name" value="Bact_solute-bd_prot1"/>
</dbReference>
<keyword evidence="2 7" id="KW-0732">Signal</keyword>
<evidence type="ECO:0000313" key="8">
    <source>
        <dbReference type="EMBL" id="BBH23537.1"/>
    </source>
</evidence>
<dbReference type="OrthoDB" id="9787283at2"/>
<evidence type="ECO:0000256" key="1">
    <source>
        <dbReference type="ARBA" id="ARBA00022475"/>
    </source>
</evidence>
<reference evidence="8 9" key="1">
    <citation type="submission" date="2018-11" db="EMBL/GenBank/DDBJ databases">
        <title>Complete genome sequence of Paenibacillus baekrokdamisoli strain KCTC 33723.</title>
        <authorList>
            <person name="Kang S.W."/>
            <person name="Lee K.C."/>
            <person name="Kim K.K."/>
            <person name="Kim J.S."/>
            <person name="Kim D.S."/>
            <person name="Ko S.H."/>
            <person name="Yang S.H."/>
            <person name="Lee J.S."/>
        </authorList>
    </citation>
    <scope>NUCLEOTIDE SEQUENCE [LARGE SCALE GENOMIC DNA]</scope>
    <source>
        <strain evidence="8 9">KCTC 33723</strain>
    </source>
</reference>
<dbReference type="KEGG" id="pbk:Back11_48820"/>
<evidence type="ECO:0000256" key="7">
    <source>
        <dbReference type="SAM" id="SignalP"/>
    </source>
</evidence>
<name>A0A3G9IX90_9BACL</name>
<keyword evidence="9" id="KW-1185">Reference proteome</keyword>
<sequence length="572" mass="63815">MKRRSRRLIGFTLAAILLVLTACSNNKGNNAQSPVQSSEASGTASTPSSPTASETNGMNADGKYDPPITLTTVKPQEITVKFTDGDSMENNVWTRAYEEKYGIKVKTLWSVDPSQYAQKMNLTIVSGEIPDFFRATATQFKQLADADLLADLTDVYAKQATDSVKSLLTEEGNLALDSATIDGKLMGIPFTTPSREGAQALYVRTDWLKKLNLPEPKTMEDVYKISEAFTTQDPDNNGKQDTYGLAVDKDFILLTGFFNSFHAYPGSFASNLVNFFLKDSSGNLTSGTIQPEVKAALGKLQQLFKAKQIDPEFGAKDTTKVYEMISNGKIGMMYGPYYTPLFPLQGGKDKDPSMEWKAFPIFSVDSTPAKSQTVLGVDGYWVVKKGVEHPEAILKMLDFWNETFYKNTSDEIQRKFNSSEDGNQIWLLNNIAAYKAFKNVDESRRIIAALDSKDTSKLNAEEKGVYEKILKFQKGDQTNWGWAQIFSKGGTMSISDYYRQNDLYVTDEFTTAPLDSMVEKQPVLTKLHAETFTKIILGLAPVDEFDNFTKKWLELGGSEVLADVNKWYKTKK</sequence>
<dbReference type="PANTHER" id="PTHR43649">
    <property type="entry name" value="ARABINOSE-BINDING PROTEIN-RELATED"/>
    <property type="match status" value="1"/>
</dbReference>
<accession>A0A3G9IX90</accession>
<dbReference type="SUPFAM" id="SSF53850">
    <property type="entry name" value="Periplasmic binding protein-like II"/>
    <property type="match status" value="2"/>
</dbReference>
<keyword evidence="3" id="KW-0472">Membrane</keyword>
<dbReference type="AlphaFoldDB" id="A0A3G9IX90"/>
<dbReference type="Gene3D" id="3.40.190.10">
    <property type="entry name" value="Periplasmic binding protein-like II"/>
    <property type="match status" value="2"/>
</dbReference>
<dbReference type="InterPro" id="IPR006059">
    <property type="entry name" value="SBP"/>
</dbReference>
<feature type="signal peptide" evidence="7">
    <location>
        <begin position="1"/>
        <end position="24"/>
    </location>
</feature>
<dbReference type="PROSITE" id="PS51257">
    <property type="entry name" value="PROKAR_LIPOPROTEIN"/>
    <property type="match status" value="1"/>
</dbReference>